<proteinExistence type="predicted"/>
<sequence length="70" mass="7376">MVELPEAQRRPLSSQGSRHLSHDLDVGRGGRQADEHGPLSRATRLVAIPYNHGLTAPIAAASAAVGPRAM</sequence>
<accession>A0ABN2EK34</accession>
<feature type="region of interest" description="Disordered" evidence="1">
    <location>
        <begin position="1"/>
        <end position="40"/>
    </location>
</feature>
<name>A0ABN2EK34_9ACTN</name>
<organism evidence="2 3">
    <name type="scientific">Nonomuraea maheshkhaliensis</name>
    <dbReference type="NCBI Taxonomy" id="419590"/>
    <lineage>
        <taxon>Bacteria</taxon>
        <taxon>Bacillati</taxon>
        <taxon>Actinomycetota</taxon>
        <taxon>Actinomycetes</taxon>
        <taxon>Streptosporangiales</taxon>
        <taxon>Streptosporangiaceae</taxon>
        <taxon>Nonomuraea</taxon>
    </lineage>
</organism>
<evidence type="ECO:0000313" key="2">
    <source>
        <dbReference type="EMBL" id="GAA1609428.1"/>
    </source>
</evidence>
<evidence type="ECO:0000313" key="3">
    <source>
        <dbReference type="Proteomes" id="UP001500064"/>
    </source>
</evidence>
<gene>
    <name evidence="2" type="ORF">GCM10009733_002090</name>
</gene>
<feature type="compositionally biased region" description="Basic and acidic residues" evidence="1">
    <location>
        <begin position="20"/>
        <end position="38"/>
    </location>
</feature>
<dbReference type="Proteomes" id="UP001500064">
    <property type="component" value="Unassembled WGS sequence"/>
</dbReference>
<comment type="caution">
    <text evidence="2">The sequence shown here is derived from an EMBL/GenBank/DDBJ whole genome shotgun (WGS) entry which is preliminary data.</text>
</comment>
<protein>
    <submittedName>
        <fullName evidence="2">Uncharacterized protein</fullName>
    </submittedName>
</protein>
<reference evidence="2 3" key="1">
    <citation type="journal article" date="2019" name="Int. J. Syst. Evol. Microbiol.">
        <title>The Global Catalogue of Microorganisms (GCM) 10K type strain sequencing project: providing services to taxonomists for standard genome sequencing and annotation.</title>
        <authorList>
            <consortium name="The Broad Institute Genomics Platform"/>
            <consortium name="The Broad Institute Genome Sequencing Center for Infectious Disease"/>
            <person name="Wu L."/>
            <person name="Ma J."/>
        </authorList>
    </citation>
    <scope>NUCLEOTIDE SEQUENCE [LARGE SCALE GENOMIC DNA]</scope>
    <source>
        <strain evidence="2 3">JCM 13929</strain>
    </source>
</reference>
<evidence type="ECO:0000256" key="1">
    <source>
        <dbReference type="SAM" id="MobiDB-lite"/>
    </source>
</evidence>
<dbReference type="EMBL" id="BAAAMU010000001">
    <property type="protein sequence ID" value="GAA1609428.1"/>
    <property type="molecule type" value="Genomic_DNA"/>
</dbReference>
<keyword evidence="3" id="KW-1185">Reference proteome</keyword>